<comment type="function">
    <text evidence="18">Core subunit of the mitochondrial membrane respiratory chain NADH dehydrogenase (Complex I) which catalyzes electron transfer from NADH through the respiratory chain, using ubiquinone as an electron acceptor. Essential for the catalytic activity and assembly of complex I.</text>
</comment>
<feature type="signal peptide" evidence="19">
    <location>
        <begin position="1"/>
        <end position="17"/>
    </location>
</feature>
<dbReference type="PRINTS" id="PR01436">
    <property type="entry name" value="NADHDHGNASE2"/>
</dbReference>
<protein>
    <recommendedName>
        <fullName evidence="5 18">NADH-ubiquinone oxidoreductase chain 2</fullName>
        <ecNumber evidence="4 18">7.1.1.2</ecNumber>
    </recommendedName>
</protein>
<evidence type="ECO:0000256" key="12">
    <source>
        <dbReference type="ARBA" id="ARBA00022989"/>
    </source>
</evidence>
<dbReference type="AlphaFoldDB" id="A0A8K1VAL8"/>
<evidence type="ECO:0000256" key="9">
    <source>
        <dbReference type="ARBA" id="ARBA00022792"/>
    </source>
</evidence>
<name>A0A8K1VAL8_9INSE</name>
<feature type="transmembrane region" description="Helical" evidence="18">
    <location>
        <begin position="272"/>
        <end position="295"/>
    </location>
</feature>
<feature type="chain" id="PRO_5035458548" description="NADH-ubiquinone oxidoreductase chain 2" evidence="19">
    <location>
        <begin position="18"/>
        <end position="340"/>
    </location>
</feature>
<proteinExistence type="inferred from homology"/>
<dbReference type="GO" id="GO:0005743">
    <property type="term" value="C:mitochondrial inner membrane"/>
    <property type="evidence" value="ECO:0007669"/>
    <property type="project" value="UniProtKB-SubCell"/>
</dbReference>
<evidence type="ECO:0000256" key="4">
    <source>
        <dbReference type="ARBA" id="ARBA00012944"/>
    </source>
</evidence>
<keyword evidence="7 18" id="KW-0679">Respiratory chain</keyword>
<evidence type="ECO:0000256" key="3">
    <source>
        <dbReference type="ARBA" id="ARBA00007012"/>
    </source>
</evidence>
<evidence type="ECO:0000256" key="16">
    <source>
        <dbReference type="ARBA" id="ARBA00023136"/>
    </source>
</evidence>
<evidence type="ECO:0000259" key="20">
    <source>
        <dbReference type="Pfam" id="PF00361"/>
    </source>
</evidence>
<evidence type="ECO:0000256" key="1">
    <source>
        <dbReference type="ARBA" id="ARBA00003257"/>
    </source>
</evidence>
<evidence type="ECO:0000256" key="15">
    <source>
        <dbReference type="ARBA" id="ARBA00023128"/>
    </source>
</evidence>
<keyword evidence="9 18" id="KW-0999">Mitochondrion inner membrane</keyword>
<dbReference type="PANTHER" id="PTHR46552:SF1">
    <property type="entry name" value="NADH-UBIQUINONE OXIDOREDUCTASE CHAIN 2"/>
    <property type="match status" value="1"/>
</dbReference>
<keyword evidence="15 18" id="KW-0496">Mitochondrion</keyword>
<dbReference type="InterPro" id="IPR003917">
    <property type="entry name" value="NADH_UbQ_OxRdtase_chain2"/>
</dbReference>
<keyword evidence="13 18" id="KW-0520">NAD</keyword>
<keyword evidence="12 18" id="KW-1133">Transmembrane helix</keyword>
<evidence type="ECO:0000256" key="6">
    <source>
        <dbReference type="ARBA" id="ARBA00022448"/>
    </source>
</evidence>
<feature type="transmembrane region" description="Helical" evidence="18">
    <location>
        <begin position="88"/>
        <end position="114"/>
    </location>
</feature>
<evidence type="ECO:0000256" key="18">
    <source>
        <dbReference type="RuleBase" id="RU003403"/>
    </source>
</evidence>
<feature type="transmembrane region" description="Helical" evidence="18">
    <location>
        <begin position="316"/>
        <end position="339"/>
    </location>
</feature>
<evidence type="ECO:0000256" key="10">
    <source>
        <dbReference type="ARBA" id="ARBA00022967"/>
    </source>
</evidence>
<dbReference type="PANTHER" id="PTHR46552">
    <property type="entry name" value="NADH-UBIQUINONE OXIDOREDUCTASE CHAIN 2"/>
    <property type="match status" value="1"/>
</dbReference>
<dbReference type="InterPro" id="IPR050175">
    <property type="entry name" value="Complex_I_Subunit_2"/>
</dbReference>
<evidence type="ECO:0000256" key="14">
    <source>
        <dbReference type="ARBA" id="ARBA00023075"/>
    </source>
</evidence>
<keyword evidence="10 18" id="KW-1278">Translocase</keyword>
<evidence type="ECO:0000256" key="11">
    <source>
        <dbReference type="ARBA" id="ARBA00022982"/>
    </source>
</evidence>
<feature type="transmembrane region" description="Helical" evidence="18">
    <location>
        <begin position="134"/>
        <end position="162"/>
    </location>
</feature>
<evidence type="ECO:0000256" key="7">
    <source>
        <dbReference type="ARBA" id="ARBA00022660"/>
    </source>
</evidence>
<evidence type="ECO:0000256" key="8">
    <source>
        <dbReference type="ARBA" id="ARBA00022692"/>
    </source>
</evidence>
<geneLocation type="mitochondrion" evidence="21"/>
<dbReference type="GO" id="GO:0006120">
    <property type="term" value="P:mitochondrial electron transport, NADH to ubiquinone"/>
    <property type="evidence" value="ECO:0007669"/>
    <property type="project" value="InterPro"/>
</dbReference>
<feature type="transmembrane region" description="Helical" evidence="18">
    <location>
        <begin position="198"/>
        <end position="218"/>
    </location>
</feature>
<feature type="transmembrane region" description="Helical" evidence="18">
    <location>
        <begin position="239"/>
        <end position="257"/>
    </location>
</feature>
<dbReference type="EC" id="7.1.1.2" evidence="4 18"/>
<evidence type="ECO:0000256" key="19">
    <source>
        <dbReference type="SAM" id="SignalP"/>
    </source>
</evidence>
<evidence type="ECO:0000256" key="17">
    <source>
        <dbReference type="ARBA" id="ARBA00049551"/>
    </source>
</evidence>
<evidence type="ECO:0000256" key="2">
    <source>
        <dbReference type="ARBA" id="ARBA00004448"/>
    </source>
</evidence>
<comment type="similarity">
    <text evidence="3 18">Belongs to the complex I subunit 2 family.</text>
</comment>
<accession>A0A8K1VAL8</accession>
<comment type="subcellular location">
    <subcellularLocation>
        <location evidence="2 18">Mitochondrion inner membrane</location>
        <topology evidence="2 18">Multi-pass membrane protein</topology>
    </subcellularLocation>
</comment>
<organism evidence="21">
    <name type="scientific">Potamanthellus edmundsi</name>
    <dbReference type="NCBI Taxonomy" id="2680887"/>
    <lineage>
        <taxon>Eukaryota</taxon>
        <taxon>Metazoa</taxon>
        <taxon>Ecdysozoa</taxon>
        <taxon>Arthropoda</taxon>
        <taxon>Hexapoda</taxon>
        <taxon>Insecta</taxon>
        <taxon>Pterygota</taxon>
        <taxon>Palaeoptera</taxon>
        <taxon>Ephemeroptera</taxon>
        <taxon>Pannota</taxon>
        <taxon>Neoephemeridae</taxon>
        <taxon>Potamanthellus</taxon>
    </lineage>
</organism>
<dbReference type="Pfam" id="PF00361">
    <property type="entry name" value="Proton_antipo_M"/>
    <property type="match status" value="1"/>
</dbReference>
<feature type="domain" description="NADH:quinone oxidoreductase/Mrp antiporter transmembrane" evidence="20">
    <location>
        <begin position="24"/>
        <end position="286"/>
    </location>
</feature>
<dbReference type="GO" id="GO:0008137">
    <property type="term" value="F:NADH dehydrogenase (ubiquinone) activity"/>
    <property type="evidence" value="ECO:0007669"/>
    <property type="project" value="UniProtKB-EC"/>
</dbReference>
<evidence type="ECO:0000256" key="13">
    <source>
        <dbReference type="ARBA" id="ARBA00023027"/>
    </source>
</evidence>
<comment type="catalytic activity">
    <reaction evidence="17 18">
        <text>a ubiquinone + NADH + 5 H(+)(in) = a ubiquinol + NAD(+) + 4 H(+)(out)</text>
        <dbReference type="Rhea" id="RHEA:29091"/>
        <dbReference type="Rhea" id="RHEA-COMP:9565"/>
        <dbReference type="Rhea" id="RHEA-COMP:9566"/>
        <dbReference type="ChEBI" id="CHEBI:15378"/>
        <dbReference type="ChEBI" id="CHEBI:16389"/>
        <dbReference type="ChEBI" id="CHEBI:17976"/>
        <dbReference type="ChEBI" id="CHEBI:57540"/>
        <dbReference type="ChEBI" id="CHEBI:57945"/>
        <dbReference type="EC" id="7.1.1.2"/>
    </reaction>
</comment>
<evidence type="ECO:0000313" key="21">
    <source>
        <dbReference type="EMBL" id="UEK24786.1"/>
    </source>
</evidence>
<reference evidence="21" key="1">
    <citation type="submission" date="2021-09" db="EMBL/GenBank/DDBJ databases">
        <authorList>
            <person name="Li R."/>
        </authorList>
    </citation>
    <scope>NUCLEOTIDE SEQUENCE</scope>
</reference>
<keyword evidence="14 18" id="KW-0830">Ubiquinone</keyword>
<keyword evidence="8 18" id="KW-0812">Transmembrane</keyword>
<feature type="transmembrane region" description="Helical" evidence="18">
    <location>
        <begin position="56"/>
        <end position="76"/>
    </location>
</feature>
<dbReference type="EMBL" id="OK272543">
    <property type="protein sequence ID" value="UEK24786.1"/>
    <property type="molecule type" value="Genomic_DNA"/>
</dbReference>
<dbReference type="InterPro" id="IPR001750">
    <property type="entry name" value="ND/Mrp_TM"/>
</dbReference>
<keyword evidence="11 18" id="KW-0249">Electron transport</keyword>
<comment type="function">
    <text evidence="1">Core subunit of the mitochondrial membrane respiratory chain NADH dehydrogenase (Complex I) that is believed to belong to the minimal assembly required for catalysis. Complex I functions in the transfer of electrons from NADH to the respiratory chain. The immediate electron acceptor for the enzyme is believed to be ubiquinone.</text>
</comment>
<sequence>MLINPTSLLFFITLVSGTLISISSSSWFGVWAGLEINLLSFIPLMTQYNQFTAEAALKYFLIQALASSLLLLFVVVSYMTEISLLTNFYMYSFLMLSSALFMKMGAAPFHFWFPNVMEGLNWMSGLLLMTWQKIAPLMLMTYLTSNTTMFIFIIISSVTAGAISGLNQTSLRKIMAFSSISHLGWLLIAILMNESSWVIYMLFYMFMSFIMVFMFNNLQLSHINQIFNSLGNNQMLKMLLLFTNLLSLGGLPPFLGFGPKWMLIQLMSNNNLYLLLMIMIFMNLITLYFYLRLTYSAFILTNLEFKWIPYTHNCNMLLPAMMTSISTLGLLISQMMLYYV</sequence>
<gene>
    <name evidence="21" type="primary">ND2</name>
</gene>
<evidence type="ECO:0000256" key="5">
    <source>
        <dbReference type="ARBA" id="ARBA00021008"/>
    </source>
</evidence>
<keyword evidence="16 18" id="KW-0472">Membrane</keyword>
<keyword evidence="19" id="KW-0732">Signal</keyword>
<feature type="transmembrane region" description="Helical" evidence="18">
    <location>
        <begin position="174"/>
        <end position="192"/>
    </location>
</feature>
<keyword evidence="6" id="KW-0813">Transport</keyword>